<sequence length="543" mass="57088">MSLGVDRPTHLEAEPAASAQASAPSPTPATTATPAPVAAEAAQPALPAPFAELGLTYDDVLLLPGETDVIPSEVDTTSRLTKEISLRAPLVSAAMDTVTESRMAIAMARQGGIGILHRNLSIEDQAYQVDLVKRTQTGMISNPVTIVPDATLEDLDNLAGEYRISGFPVVDADNKLIGMITNRDLRFTPVAEWATTLVRDVMTPMPLVTGRVGISREDATTLLRQHKRERLPIVDDAGRLAGLITVKDFVKSEQFPDASKDAHGRLLVGAAIGFFGDAWERATCLVDAGVDVLVADTANGHARLLLEMIERLKKDPATRHVQVIGGNIATRAGAQALIDAGVDGVKVGVGPGSICTTRVVAGVGVPQVTAIHNAAQACTPAGVPLIGDGGLQYSGDIAKALVAGADTVMLGSLLAGCEESPGELVYVAGKQFKSYRGMGSLGAMASRGKKSFSKDRYFQADVTSDDKIIAEGIEGQVAYRGPLGNVAHQLVGGLHQSMFYVGARTIPELKARGKFVRITTAGLKESHPHDVMGIVEAPNYSSR</sequence>
<dbReference type="SMART" id="SM01240">
    <property type="entry name" value="IMPDH"/>
    <property type="match status" value="1"/>
</dbReference>
<dbReference type="eggNOG" id="COG0516">
    <property type="taxonomic scope" value="Bacteria"/>
</dbReference>
<dbReference type="SUPFAM" id="SSF51412">
    <property type="entry name" value="Inosine monophosphate dehydrogenase (IMPDH)"/>
    <property type="match status" value="1"/>
</dbReference>
<dbReference type="HAMAP" id="MF_01964">
    <property type="entry name" value="IMPDH"/>
    <property type="match status" value="1"/>
</dbReference>
<feature type="domain" description="CBS" evidence="22">
    <location>
        <begin position="202"/>
        <end position="259"/>
    </location>
</feature>
<feature type="region of interest" description="Disordered" evidence="21">
    <location>
        <begin position="14"/>
        <end position="38"/>
    </location>
</feature>
<dbReference type="STRING" id="1385520.N802_15850"/>
<dbReference type="InterPro" id="IPR015875">
    <property type="entry name" value="IMP_DH/GMP_Rdtase_CS"/>
</dbReference>
<dbReference type="EMBL" id="AVPJ01000005">
    <property type="protein sequence ID" value="KGN32864.1"/>
    <property type="molecule type" value="Genomic_DNA"/>
</dbReference>
<dbReference type="EC" id="1.1.1.205" evidence="13 20"/>
<organism evidence="23 24">
    <name type="scientific">Knoellia sinensis KCTC 19936</name>
    <dbReference type="NCBI Taxonomy" id="1385520"/>
    <lineage>
        <taxon>Bacteria</taxon>
        <taxon>Bacillati</taxon>
        <taxon>Actinomycetota</taxon>
        <taxon>Actinomycetes</taxon>
        <taxon>Micrococcales</taxon>
        <taxon>Intrasporangiaceae</taxon>
        <taxon>Knoellia</taxon>
    </lineage>
</organism>
<dbReference type="InterPro" id="IPR013785">
    <property type="entry name" value="Aldolase_TIM"/>
</dbReference>
<feature type="binding site" evidence="13 15">
    <location>
        <position position="353"/>
    </location>
    <ligand>
        <name>IMP</name>
        <dbReference type="ChEBI" id="CHEBI:58053"/>
    </ligand>
</feature>
<dbReference type="PANTHER" id="PTHR11911:SF111">
    <property type="entry name" value="INOSINE-5'-MONOPHOSPHATE DEHYDROGENASE"/>
    <property type="match status" value="1"/>
</dbReference>
<evidence type="ECO:0000256" key="18">
    <source>
        <dbReference type="PROSITE-ProRule" id="PRU00703"/>
    </source>
</evidence>
<keyword evidence="4 13" id="KW-0479">Metal-binding</keyword>
<proteinExistence type="inferred from homology"/>
<protein>
    <recommendedName>
        <fullName evidence="13 20">Inosine-5'-monophosphate dehydrogenase</fullName>
        <shortName evidence="13">IMP dehydrogenase</shortName>
        <shortName evidence="13">IMPD</shortName>
        <shortName evidence="13">IMPDH</shortName>
        <ecNumber evidence="13 20">1.1.1.205</ecNumber>
    </recommendedName>
</protein>
<dbReference type="InterPro" id="IPR000644">
    <property type="entry name" value="CBS_dom"/>
</dbReference>
<comment type="caution">
    <text evidence="13">Lacks conserved residue(s) required for the propagation of feature annotation.</text>
</comment>
<evidence type="ECO:0000256" key="6">
    <source>
        <dbReference type="ARBA" id="ARBA00022749"/>
    </source>
</evidence>
<evidence type="ECO:0000256" key="3">
    <source>
        <dbReference type="ARBA" id="ARBA00011881"/>
    </source>
</evidence>
<dbReference type="OrthoDB" id="9805398at2"/>
<dbReference type="PROSITE" id="PS00487">
    <property type="entry name" value="IMP_DH_GMP_RED"/>
    <property type="match status" value="1"/>
</dbReference>
<evidence type="ECO:0000256" key="17">
    <source>
        <dbReference type="PIRSR" id="PIRSR000130-4"/>
    </source>
</evidence>
<comment type="activity regulation">
    <text evidence="13">Mycophenolic acid (MPA) is a non-competitive inhibitor that prevents formation of the closed enzyme conformation by binding to the same site as the amobile flap. In contrast, mizoribine monophosphate (MZP) is a competitive inhibitor that induces the closed conformation. MPA is a potent inhibitor of mammalian IMPDHs but a poor inhibitor of the bacterial enzymes. MZP is a more potent inhibitor of bacterial IMPDH.</text>
</comment>
<dbReference type="GO" id="GO:0046872">
    <property type="term" value="F:metal ion binding"/>
    <property type="evidence" value="ECO:0007669"/>
    <property type="project" value="UniProtKB-UniRule"/>
</dbReference>
<feature type="binding site" evidence="13 15">
    <location>
        <begin position="388"/>
        <end position="390"/>
    </location>
    <ligand>
        <name>IMP</name>
        <dbReference type="ChEBI" id="CHEBI:58053"/>
    </ligand>
</feature>
<evidence type="ECO:0000256" key="16">
    <source>
        <dbReference type="PIRSR" id="PIRSR000130-3"/>
    </source>
</evidence>
<feature type="binding site" evidence="13">
    <location>
        <position position="525"/>
    </location>
    <ligand>
        <name>K(+)</name>
        <dbReference type="ChEBI" id="CHEBI:29103"/>
        <note>ligand shared between two tetrameric partners</note>
    </ligand>
</feature>
<evidence type="ECO:0000256" key="20">
    <source>
        <dbReference type="RuleBase" id="RU003928"/>
    </source>
</evidence>
<dbReference type="CDD" id="cd00381">
    <property type="entry name" value="IMPDH"/>
    <property type="match status" value="1"/>
</dbReference>
<evidence type="ECO:0000256" key="13">
    <source>
        <dbReference type="HAMAP-Rule" id="MF_01964"/>
    </source>
</evidence>
<evidence type="ECO:0000313" key="24">
    <source>
        <dbReference type="Proteomes" id="UP000030002"/>
    </source>
</evidence>
<feature type="binding site" evidence="13 16">
    <location>
        <begin position="348"/>
        <end position="350"/>
    </location>
    <ligand>
        <name>NAD(+)</name>
        <dbReference type="ChEBI" id="CHEBI:57540"/>
    </ligand>
</feature>
<evidence type="ECO:0000313" key="23">
    <source>
        <dbReference type="EMBL" id="KGN32864.1"/>
    </source>
</evidence>
<evidence type="ECO:0000256" key="9">
    <source>
        <dbReference type="ARBA" id="ARBA00023002"/>
    </source>
</evidence>
<evidence type="ECO:0000256" key="21">
    <source>
        <dbReference type="SAM" id="MobiDB-lite"/>
    </source>
</evidence>
<feature type="binding site" evidence="16">
    <location>
        <begin position="296"/>
        <end position="298"/>
    </location>
    <ligand>
        <name>NAD(+)</name>
        <dbReference type="ChEBI" id="CHEBI:57540"/>
    </ligand>
</feature>
<feature type="binding site" evidence="13 15">
    <location>
        <begin position="411"/>
        <end position="412"/>
    </location>
    <ligand>
        <name>IMP</name>
        <dbReference type="ChEBI" id="CHEBI:58053"/>
    </ligand>
</feature>
<keyword evidence="6 13" id="KW-0332">GMP biosynthesis</keyword>
<evidence type="ECO:0000256" key="10">
    <source>
        <dbReference type="ARBA" id="ARBA00023027"/>
    </source>
</evidence>
<reference evidence="23 24" key="1">
    <citation type="submission" date="2013-08" db="EMBL/GenBank/DDBJ databases">
        <title>The genome sequence of Knoellia sinensis.</title>
        <authorList>
            <person name="Zhu W."/>
            <person name="Wang G."/>
        </authorList>
    </citation>
    <scope>NUCLEOTIDE SEQUENCE [LARGE SCALE GENOMIC DNA]</scope>
    <source>
        <strain evidence="23 24">KCTC 19936</strain>
    </source>
</reference>
<gene>
    <name evidence="13" type="primary">guaB</name>
    <name evidence="23" type="ORF">N802_15850</name>
</gene>
<dbReference type="SMART" id="SM00116">
    <property type="entry name" value="CBS"/>
    <property type="match status" value="2"/>
</dbReference>
<dbReference type="RefSeq" id="WP_084072031.1">
    <property type="nucleotide sequence ID" value="NZ_AVPJ01000005.1"/>
</dbReference>
<comment type="caution">
    <text evidence="23">The sequence shown here is derived from an EMBL/GenBank/DDBJ whole genome shotgun (WGS) entry which is preliminary data.</text>
</comment>
<dbReference type="PANTHER" id="PTHR11911">
    <property type="entry name" value="INOSINE-5-MONOPHOSPHATE DEHYDROGENASE RELATED"/>
    <property type="match status" value="1"/>
</dbReference>
<keyword evidence="24" id="KW-1185">Reference proteome</keyword>
<evidence type="ECO:0000256" key="14">
    <source>
        <dbReference type="PIRSR" id="PIRSR000130-1"/>
    </source>
</evidence>
<keyword evidence="8 13" id="KW-0630">Potassium</keyword>
<feature type="binding site" evidence="13 15">
    <location>
        <begin position="435"/>
        <end position="439"/>
    </location>
    <ligand>
        <name>IMP</name>
        <dbReference type="ChEBI" id="CHEBI:58053"/>
    </ligand>
</feature>
<dbReference type="GO" id="GO:0006177">
    <property type="term" value="P:GMP biosynthetic process"/>
    <property type="evidence" value="ECO:0007669"/>
    <property type="project" value="UniProtKB-UniRule"/>
</dbReference>
<dbReference type="GO" id="GO:0006183">
    <property type="term" value="P:GTP biosynthetic process"/>
    <property type="evidence" value="ECO:0007669"/>
    <property type="project" value="TreeGrafter"/>
</dbReference>
<dbReference type="eggNOG" id="COG0517">
    <property type="taxonomic scope" value="Bacteria"/>
</dbReference>
<evidence type="ECO:0000256" key="12">
    <source>
        <dbReference type="ARBA" id="ARBA00048028"/>
    </source>
</evidence>
<evidence type="ECO:0000256" key="11">
    <source>
        <dbReference type="ARBA" id="ARBA00023122"/>
    </source>
</evidence>
<comment type="subunit">
    <text evidence="3 13">Homotetramer.</text>
</comment>
<dbReference type="InterPro" id="IPR005990">
    <property type="entry name" value="IMP_DH"/>
</dbReference>
<keyword evidence="7 13" id="KW-0658">Purine biosynthesis</keyword>
<comment type="function">
    <text evidence="13">Catalyzes the conversion of inosine 5'-phosphate (IMP) to xanthosine 5'-phosphate (XMP), the first committed and rate-limiting step in the de novo synthesis of guanine nucleotides, and therefore plays an important role in the regulation of cell growth.</text>
</comment>
<keyword evidence="10 13" id="KW-0520">NAD</keyword>
<evidence type="ECO:0000256" key="19">
    <source>
        <dbReference type="RuleBase" id="RU003927"/>
    </source>
</evidence>
<dbReference type="InterPro" id="IPR046342">
    <property type="entry name" value="CBS_dom_sf"/>
</dbReference>
<evidence type="ECO:0000259" key="22">
    <source>
        <dbReference type="PROSITE" id="PS51371"/>
    </source>
</evidence>
<dbReference type="Pfam" id="PF00478">
    <property type="entry name" value="IMPDH"/>
    <property type="match status" value="1"/>
</dbReference>
<name>A0A0A0J7X3_9MICO</name>
<dbReference type="Pfam" id="PF00571">
    <property type="entry name" value="CBS"/>
    <property type="match status" value="2"/>
</dbReference>
<keyword evidence="9 13" id="KW-0560">Oxidoreductase</keyword>
<comment type="similarity">
    <text evidence="2 13 19">Belongs to the IMPDH/GMPR family.</text>
</comment>
<feature type="binding site" description="in other chain" evidence="13 17">
    <location>
        <position position="350"/>
    </location>
    <ligand>
        <name>K(+)</name>
        <dbReference type="ChEBI" id="CHEBI:29103"/>
        <note>ligand shared between two tetrameric partners</note>
    </ligand>
</feature>
<dbReference type="UniPathway" id="UPA00601">
    <property type="reaction ID" value="UER00295"/>
</dbReference>
<dbReference type="GO" id="GO:0003938">
    <property type="term" value="F:IMP dehydrogenase activity"/>
    <property type="evidence" value="ECO:0007669"/>
    <property type="project" value="UniProtKB-UniRule"/>
</dbReference>
<dbReference type="FunFam" id="3.20.20.70:FF:000003">
    <property type="entry name" value="GMP reductase"/>
    <property type="match status" value="1"/>
</dbReference>
<feature type="active site" description="Thioimidate intermediate" evidence="13 14">
    <location>
        <position position="355"/>
    </location>
</feature>
<evidence type="ECO:0000256" key="15">
    <source>
        <dbReference type="PIRSR" id="PIRSR000130-2"/>
    </source>
</evidence>
<evidence type="ECO:0000256" key="1">
    <source>
        <dbReference type="ARBA" id="ARBA00001958"/>
    </source>
</evidence>
<evidence type="ECO:0000256" key="2">
    <source>
        <dbReference type="ARBA" id="ARBA00005502"/>
    </source>
</evidence>
<accession>A0A0A0J7X3</accession>
<evidence type="ECO:0000256" key="4">
    <source>
        <dbReference type="ARBA" id="ARBA00022723"/>
    </source>
</evidence>
<dbReference type="PIRSF" id="PIRSF000130">
    <property type="entry name" value="IMPDH"/>
    <property type="match status" value="1"/>
</dbReference>
<comment type="cofactor">
    <cofactor evidence="1 13">
        <name>K(+)</name>
        <dbReference type="ChEBI" id="CHEBI:29103"/>
    </cofactor>
</comment>
<keyword evidence="11 18" id="KW-0129">CBS domain</keyword>
<dbReference type="NCBIfam" id="TIGR01302">
    <property type="entry name" value="IMP_dehydrog"/>
    <property type="match status" value="1"/>
</dbReference>
<feature type="active site" description="Proton acceptor" evidence="13 14">
    <location>
        <position position="456"/>
    </location>
</feature>
<evidence type="ECO:0000256" key="7">
    <source>
        <dbReference type="ARBA" id="ARBA00022755"/>
    </source>
</evidence>
<evidence type="ECO:0000256" key="8">
    <source>
        <dbReference type="ARBA" id="ARBA00022958"/>
    </source>
</evidence>
<dbReference type="CDD" id="cd04601">
    <property type="entry name" value="CBS_pair_IMPDH"/>
    <property type="match status" value="1"/>
</dbReference>
<feature type="binding site" evidence="13">
    <location>
        <position position="527"/>
    </location>
    <ligand>
        <name>K(+)</name>
        <dbReference type="ChEBI" id="CHEBI:29103"/>
        <note>ligand shared between two tetrameric partners</note>
    </ligand>
</feature>
<feature type="binding site" description="in other chain" evidence="13 17">
    <location>
        <position position="355"/>
    </location>
    <ligand>
        <name>K(+)</name>
        <dbReference type="ChEBI" id="CHEBI:29103"/>
        <note>ligand shared between two tetrameric partners</note>
    </ligand>
</feature>
<feature type="binding site" evidence="13">
    <location>
        <position position="296"/>
    </location>
    <ligand>
        <name>NAD(+)</name>
        <dbReference type="ChEBI" id="CHEBI:57540"/>
    </ligand>
</feature>
<dbReference type="Gene3D" id="3.20.20.70">
    <property type="entry name" value="Aldolase class I"/>
    <property type="match status" value="1"/>
</dbReference>
<dbReference type="AlphaFoldDB" id="A0A0A0J7X3"/>
<comment type="catalytic activity">
    <reaction evidence="12 13 20">
        <text>IMP + NAD(+) + H2O = XMP + NADH + H(+)</text>
        <dbReference type="Rhea" id="RHEA:11708"/>
        <dbReference type="ChEBI" id="CHEBI:15377"/>
        <dbReference type="ChEBI" id="CHEBI:15378"/>
        <dbReference type="ChEBI" id="CHEBI:57464"/>
        <dbReference type="ChEBI" id="CHEBI:57540"/>
        <dbReference type="ChEBI" id="CHEBI:57945"/>
        <dbReference type="ChEBI" id="CHEBI:58053"/>
        <dbReference type="EC" id="1.1.1.205"/>
    </reaction>
</comment>
<keyword evidence="5" id="KW-0677">Repeat</keyword>
<dbReference type="GO" id="GO:0000166">
    <property type="term" value="F:nucleotide binding"/>
    <property type="evidence" value="ECO:0007669"/>
    <property type="project" value="UniProtKB-UniRule"/>
</dbReference>
<dbReference type="SUPFAM" id="SSF54631">
    <property type="entry name" value="CBS-domain pair"/>
    <property type="match status" value="1"/>
</dbReference>
<feature type="binding site" evidence="13">
    <location>
        <position position="526"/>
    </location>
    <ligand>
        <name>K(+)</name>
        <dbReference type="ChEBI" id="CHEBI:29103"/>
        <note>ligand shared between two tetrameric partners</note>
    </ligand>
</feature>
<feature type="binding site" description="in other chain" evidence="13 17">
    <location>
        <position position="352"/>
    </location>
    <ligand>
        <name>K(+)</name>
        <dbReference type="ChEBI" id="CHEBI:29103"/>
        <note>ligand shared between two tetrameric partners</note>
    </ligand>
</feature>
<feature type="domain" description="CBS" evidence="22">
    <location>
        <begin position="139"/>
        <end position="195"/>
    </location>
</feature>
<evidence type="ECO:0000256" key="5">
    <source>
        <dbReference type="ARBA" id="ARBA00022737"/>
    </source>
</evidence>
<dbReference type="InterPro" id="IPR001093">
    <property type="entry name" value="IMP_DH_GMPRt"/>
</dbReference>
<feature type="binding site" evidence="13 15">
    <location>
        <position position="471"/>
    </location>
    <ligand>
        <name>IMP</name>
        <dbReference type="ChEBI" id="CHEBI:58053"/>
    </ligand>
</feature>
<dbReference type="PROSITE" id="PS51371">
    <property type="entry name" value="CBS"/>
    <property type="match status" value="2"/>
</dbReference>
<dbReference type="Proteomes" id="UP000030002">
    <property type="component" value="Unassembled WGS sequence"/>
</dbReference>
<comment type="pathway">
    <text evidence="13 20">Purine metabolism; XMP biosynthesis via de novo pathway; XMP from IMP: step 1/1.</text>
</comment>